<keyword evidence="1" id="KW-0732">Signal</keyword>
<feature type="signal peptide" evidence="1">
    <location>
        <begin position="1"/>
        <end position="21"/>
    </location>
</feature>
<gene>
    <name evidence="2" type="ORF">ABU614_03640</name>
</gene>
<organism evidence="2">
    <name type="scientific">Lysobacter firmicutimachus</name>
    <dbReference type="NCBI Taxonomy" id="1792846"/>
    <lineage>
        <taxon>Bacteria</taxon>
        <taxon>Pseudomonadati</taxon>
        <taxon>Pseudomonadota</taxon>
        <taxon>Gammaproteobacteria</taxon>
        <taxon>Lysobacterales</taxon>
        <taxon>Lysobacteraceae</taxon>
        <taxon>Lysobacter</taxon>
    </lineage>
</organism>
<protein>
    <recommendedName>
        <fullName evidence="3">Secreted protein</fullName>
    </recommendedName>
</protein>
<sequence>MSRSYVALFCMLLAASPVATAQPAECTKLNSTSQMARARGAVLIKHGDERYLLRLAKECDSVASARHLRIVTDGAEHLLCPQGSEVVSPSRRCAVTSVETIDAAEFERARLHRY</sequence>
<feature type="chain" id="PRO_5043426001" description="Secreted protein" evidence="1">
    <location>
        <begin position="22"/>
        <end position="114"/>
    </location>
</feature>
<dbReference type="EMBL" id="CP159925">
    <property type="protein sequence ID" value="XCO75899.1"/>
    <property type="molecule type" value="Genomic_DNA"/>
</dbReference>
<evidence type="ECO:0000313" key="2">
    <source>
        <dbReference type="EMBL" id="XCO75899.1"/>
    </source>
</evidence>
<reference evidence="2" key="1">
    <citation type="submission" date="2024-06" db="EMBL/GenBank/DDBJ databases">
        <authorList>
            <person name="Li S."/>
        </authorList>
    </citation>
    <scope>NUCLEOTIDE SEQUENCE</scope>
    <source>
        <strain evidence="2">SR10</strain>
    </source>
</reference>
<accession>A0AAU8MUM2</accession>
<dbReference type="RefSeq" id="WP_363799179.1">
    <property type="nucleotide sequence ID" value="NZ_CP159925.1"/>
</dbReference>
<name>A0AAU8MUM2_9GAMM</name>
<dbReference type="AlphaFoldDB" id="A0AAU8MUM2"/>
<evidence type="ECO:0008006" key="3">
    <source>
        <dbReference type="Google" id="ProtNLM"/>
    </source>
</evidence>
<evidence type="ECO:0000256" key="1">
    <source>
        <dbReference type="SAM" id="SignalP"/>
    </source>
</evidence>
<proteinExistence type="predicted"/>